<name>A0AAN6ERX3_EXODE</name>
<evidence type="ECO:0000313" key="4">
    <source>
        <dbReference type="EMBL" id="KAJ8990173.1"/>
    </source>
</evidence>
<sequence length="1105" mass="123001">MSPLWITKHQSRLPCALLSFFSLCSDPHVSSLEDNKLKSEISNVRNVLLSTNYRTRVVLVLLGDGDITSSEVEDRCNNIRRATGLDGKSIYFLPHDATPNEVEEFVSSVLSYLNPLCAEYYRDLSKHARRKRNRNVVPQPTVRPGTSHPLSSQGWNVRYEFKLGVFAEFRQEMDAACRNYEAAYECLFGSEVIEAVPIWSPRFNEARLLADIIALRTIRCLLWSNQGTAAVRFWISHRDRTMDLVNRKGKGTDNYGWEAWQSAWAKVMAELLSNSEYPLLNVKNTESSGILSIFARPDKSLQPADLTTPWELIHHEGYWLDISRKCTSNRREWALQVPDEDRQSPGRSPASMVASRAHLYDTYLALEPYREVPTDGSAGYNYLEEILSTLKVAIAHFAKRGQLRKVEILELQKGLEQISAGSWTEAVATLLPLWNSTNWRRGGWWRLLQYLGWALLDCVSYVKDHALLIQLIWELSNSLFEPKPGVNYDLQLGSIFSSSEDINLSVVIDMDEAVSPLVPAFAFSTHNVFVGEPLECQLSIESRARQGLSPIQLTEARVVFEGSLKPICLVSGEVQHQENDASRARFCDVALEDSSSTAVLASKRSSTETVPSLIGVGDLIIAPGHTIIYRFRVIPREAGEISIASIALKIQDEKFTLTVSSSDSGHSTARWWEARNGIPIARPFGQESNAFNTIDVKPKPPKLQIEAPDLKPTYYTNESFNIDFDILNGEDEEVVVSVEVRMIGSVEGAAQIRWHSSETNEAVDPSSDTGSPTLPSRELGAIPSSGKTTVSLIVTGTAVAVDYEIEITARYALISEPETILTKTTTVDVTVIRPFEANYEFTPRLDADPWPNFFEAPPSDSDSASALGLRHRYVMAASICSFAAEPIVIEAILLTATKVVGGAVCSTSTGIVRKEDDTQADKDAAAISSIILPDQTQIFDFELTIQKLKLGDRHTVGLDLALEIGWRRQGTEIVNTTVLEVSKLLAPMAEPRVLLTTTDMAVDLSEMHTRQLKFTIENPSMHFLTFNISMEASEDFAFSGPKICAPSLVPISRHTITYQIFPYKRDQWVAVQLKVVDAYFGQTLKVLPGGEGVKVDKKGNLLVKV</sequence>
<dbReference type="Pfam" id="PF07919">
    <property type="entry name" value="Gryzun"/>
    <property type="match status" value="1"/>
</dbReference>
<feature type="region of interest" description="Disordered" evidence="1">
    <location>
        <begin position="754"/>
        <end position="781"/>
    </location>
</feature>
<accession>A0AAN6ERX3</accession>
<dbReference type="PANTHER" id="PTHR14374:SF0">
    <property type="entry name" value="TRAFFICKING PROTEIN PARTICLE COMPLEX SUBUNIT 11"/>
    <property type="match status" value="1"/>
</dbReference>
<evidence type="ECO:0000259" key="3">
    <source>
        <dbReference type="Pfam" id="PF11817"/>
    </source>
</evidence>
<feature type="region of interest" description="Disordered" evidence="1">
    <location>
        <begin position="131"/>
        <end position="150"/>
    </location>
</feature>
<dbReference type="AlphaFoldDB" id="A0AAN6ERX3"/>
<evidence type="ECO:0000256" key="1">
    <source>
        <dbReference type="SAM" id="MobiDB-lite"/>
    </source>
</evidence>
<evidence type="ECO:0000313" key="5">
    <source>
        <dbReference type="Proteomes" id="UP001161757"/>
    </source>
</evidence>
<comment type="caution">
    <text evidence="4">The sequence shown here is derived from an EMBL/GenBank/DDBJ whole genome shotgun (WGS) entry which is preliminary data.</text>
</comment>
<dbReference type="PANTHER" id="PTHR14374">
    <property type="entry name" value="FOIE GRAS"/>
    <property type="match status" value="1"/>
</dbReference>
<feature type="domain" description="Gryzun putative trafficking through Golgi" evidence="2">
    <location>
        <begin position="506"/>
        <end position="1105"/>
    </location>
</feature>
<dbReference type="Proteomes" id="UP001161757">
    <property type="component" value="Unassembled WGS sequence"/>
</dbReference>
<dbReference type="InterPro" id="IPR012880">
    <property type="entry name" value="Gryzun"/>
</dbReference>
<protein>
    <recommendedName>
        <fullName evidence="6">Trafficking protein particle complex subunit 11</fullName>
    </recommendedName>
</protein>
<dbReference type="Pfam" id="PF11817">
    <property type="entry name" value="Foie-gras_1"/>
    <property type="match status" value="1"/>
</dbReference>
<gene>
    <name evidence="4" type="ORF">HRR80_005663</name>
</gene>
<reference evidence="4" key="1">
    <citation type="submission" date="2023-01" db="EMBL/GenBank/DDBJ databases">
        <title>Exophiala dermititidis isolated from Cystic Fibrosis Patient.</title>
        <authorList>
            <person name="Kurbessoian T."/>
            <person name="Crocker A."/>
            <person name="Murante D."/>
            <person name="Hogan D.A."/>
            <person name="Stajich J.E."/>
        </authorList>
    </citation>
    <scope>NUCLEOTIDE SEQUENCE</scope>
    <source>
        <strain evidence="4">Ex8</strain>
    </source>
</reference>
<organism evidence="4 5">
    <name type="scientific">Exophiala dermatitidis</name>
    <name type="common">Black yeast-like fungus</name>
    <name type="synonym">Wangiella dermatitidis</name>
    <dbReference type="NCBI Taxonomy" id="5970"/>
    <lineage>
        <taxon>Eukaryota</taxon>
        <taxon>Fungi</taxon>
        <taxon>Dikarya</taxon>
        <taxon>Ascomycota</taxon>
        <taxon>Pezizomycotina</taxon>
        <taxon>Eurotiomycetes</taxon>
        <taxon>Chaetothyriomycetidae</taxon>
        <taxon>Chaetothyriales</taxon>
        <taxon>Herpotrichiellaceae</taxon>
        <taxon>Exophiala</taxon>
    </lineage>
</organism>
<proteinExistence type="predicted"/>
<evidence type="ECO:0000259" key="2">
    <source>
        <dbReference type="Pfam" id="PF07919"/>
    </source>
</evidence>
<dbReference type="EMBL" id="JAJGCB010000011">
    <property type="protein sequence ID" value="KAJ8990173.1"/>
    <property type="molecule type" value="Genomic_DNA"/>
</dbReference>
<feature type="domain" description="Trafficking protein particle complex subunit 11" evidence="3">
    <location>
        <begin position="202"/>
        <end position="477"/>
    </location>
</feature>
<evidence type="ECO:0008006" key="6">
    <source>
        <dbReference type="Google" id="ProtNLM"/>
    </source>
</evidence>
<dbReference type="InterPro" id="IPR021773">
    <property type="entry name" value="TPC11"/>
</dbReference>